<dbReference type="AlphaFoldDB" id="A0A0G0LLE6"/>
<dbReference type="EMBL" id="LBVU01000004">
    <property type="protein sequence ID" value="KKQ91862.1"/>
    <property type="molecule type" value="Genomic_DNA"/>
</dbReference>
<dbReference type="Proteomes" id="UP000034774">
    <property type="component" value="Unassembled WGS sequence"/>
</dbReference>
<reference evidence="5 6" key="1">
    <citation type="journal article" date="2015" name="Nature">
        <title>rRNA introns, odd ribosomes, and small enigmatic genomes across a large radiation of phyla.</title>
        <authorList>
            <person name="Brown C.T."/>
            <person name="Hug L.A."/>
            <person name="Thomas B.C."/>
            <person name="Sharon I."/>
            <person name="Castelle C.J."/>
            <person name="Singh A."/>
            <person name="Wilkins M.J."/>
            <person name="Williams K.H."/>
            <person name="Banfield J.F."/>
        </authorList>
    </citation>
    <scope>NUCLEOTIDE SEQUENCE [LARGE SCALE GENOMIC DNA]</scope>
</reference>
<sequence>MATKLKVSIVILTWNQCKMTKNQLAGVAKLDVTGLNVEMIVVDNGSTDATIDELSKFELPNMQYKFIETGSNLGFAGGNNIGIKDAIERGADYVISMNNDLILAKDILIKLVKLAESDNKIGLVAPKMYFAKGFEFHKDRYKESELGKVIWYAGGVIDRNNVYSEHRGVDEVDNGQYDEIYDTDYVNGACFLITRDLIKKIGLIDETFFLYWEDADYSEKARRAGFRVMYTPETHLWHMVSVSTGKSGSPSNDYFIIRNRLIFGLRYSGLRTKFALFRDSVRLLFTGREWQKKGVIDFYLGRWKSGRWLKRKK</sequence>
<evidence type="ECO:0000313" key="5">
    <source>
        <dbReference type="EMBL" id="KKQ91862.1"/>
    </source>
</evidence>
<evidence type="ECO:0000313" key="6">
    <source>
        <dbReference type="Proteomes" id="UP000034774"/>
    </source>
</evidence>
<keyword evidence="3" id="KW-0808">Transferase</keyword>
<dbReference type="InterPro" id="IPR029044">
    <property type="entry name" value="Nucleotide-diphossugar_trans"/>
</dbReference>
<comment type="caution">
    <text evidence="5">The sequence shown here is derived from an EMBL/GenBank/DDBJ whole genome shotgun (WGS) entry which is preliminary data.</text>
</comment>
<dbReference type="Pfam" id="PF00535">
    <property type="entry name" value="Glycos_transf_2"/>
    <property type="match status" value="1"/>
</dbReference>
<protein>
    <recommendedName>
        <fullName evidence="4">Glycosyltransferase 2-like domain-containing protein</fullName>
    </recommendedName>
</protein>
<evidence type="ECO:0000256" key="1">
    <source>
        <dbReference type="ARBA" id="ARBA00006739"/>
    </source>
</evidence>
<feature type="domain" description="Glycosyltransferase 2-like" evidence="4">
    <location>
        <begin position="8"/>
        <end position="139"/>
    </location>
</feature>
<proteinExistence type="inferred from homology"/>
<dbReference type="GO" id="GO:0016757">
    <property type="term" value="F:glycosyltransferase activity"/>
    <property type="evidence" value="ECO:0007669"/>
    <property type="project" value="UniProtKB-KW"/>
</dbReference>
<evidence type="ECO:0000256" key="3">
    <source>
        <dbReference type="ARBA" id="ARBA00022679"/>
    </source>
</evidence>
<dbReference type="SUPFAM" id="SSF53448">
    <property type="entry name" value="Nucleotide-diphospho-sugar transferases"/>
    <property type="match status" value="1"/>
</dbReference>
<keyword evidence="2" id="KW-0328">Glycosyltransferase</keyword>
<organism evidence="5 6">
    <name type="scientific">Candidatus Woesebacteria bacterium GW2011_GWB1_39_10</name>
    <dbReference type="NCBI Taxonomy" id="1618572"/>
    <lineage>
        <taxon>Bacteria</taxon>
        <taxon>Candidatus Woeseibacteriota</taxon>
    </lineage>
</organism>
<name>A0A0G0LLE6_9BACT</name>
<gene>
    <name evidence="5" type="ORF">UT17_C0004G0210</name>
</gene>
<accession>A0A0G0LLE6</accession>
<evidence type="ECO:0000259" key="4">
    <source>
        <dbReference type="Pfam" id="PF00535"/>
    </source>
</evidence>
<dbReference type="InterPro" id="IPR001173">
    <property type="entry name" value="Glyco_trans_2-like"/>
</dbReference>
<dbReference type="PANTHER" id="PTHR43179:SF12">
    <property type="entry name" value="GALACTOFURANOSYLTRANSFERASE GLFT2"/>
    <property type="match status" value="1"/>
</dbReference>
<evidence type="ECO:0000256" key="2">
    <source>
        <dbReference type="ARBA" id="ARBA00022676"/>
    </source>
</evidence>
<dbReference type="CDD" id="cd04186">
    <property type="entry name" value="GT_2_like_c"/>
    <property type="match status" value="1"/>
</dbReference>
<dbReference type="Gene3D" id="3.90.550.10">
    <property type="entry name" value="Spore Coat Polysaccharide Biosynthesis Protein SpsA, Chain A"/>
    <property type="match status" value="1"/>
</dbReference>
<comment type="similarity">
    <text evidence="1">Belongs to the glycosyltransferase 2 family.</text>
</comment>
<dbReference type="PANTHER" id="PTHR43179">
    <property type="entry name" value="RHAMNOSYLTRANSFERASE WBBL"/>
    <property type="match status" value="1"/>
</dbReference>
<dbReference type="STRING" id="1618572.UT17_C0004G0210"/>